<evidence type="ECO:0000259" key="3">
    <source>
        <dbReference type="Pfam" id="PF00725"/>
    </source>
</evidence>
<dbReference type="EMBL" id="FWFL01000001">
    <property type="protein sequence ID" value="SLN10918.1"/>
    <property type="molecule type" value="Genomic_DNA"/>
</dbReference>
<evidence type="ECO:0000313" key="6">
    <source>
        <dbReference type="Proteomes" id="UP000193827"/>
    </source>
</evidence>
<dbReference type="GO" id="GO:0070403">
    <property type="term" value="F:NAD+ binding"/>
    <property type="evidence" value="ECO:0007669"/>
    <property type="project" value="InterPro"/>
</dbReference>
<dbReference type="InterPro" id="IPR006108">
    <property type="entry name" value="3HC_DH_C"/>
</dbReference>
<dbReference type="GO" id="GO:0006631">
    <property type="term" value="P:fatty acid metabolic process"/>
    <property type="evidence" value="ECO:0007669"/>
    <property type="project" value="InterPro"/>
</dbReference>
<dbReference type="NCBIfam" id="NF004783">
    <property type="entry name" value="PRK06129.1"/>
    <property type="match status" value="1"/>
</dbReference>
<dbReference type="PANTHER" id="PTHR48075:SF1">
    <property type="entry name" value="LAMBDA-CRYSTALLIN HOMOLOG"/>
    <property type="match status" value="1"/>
</dbReference>
<dbReference type="OrthoDB" id="9803287at2"/>
<dbReference type="Gene3D" id="1.10.1040.10">
    <property type="entry name" value="N-(1-d-carboxylethyl)-l-norvaline Dehydrogenase, domain 2"/>
    <property type="match status" value="1"/>
</dbReference>
<dbReference type="EC" id="1.1.1.108" evidence="5"/>
<dbReference type="InterPro" id="IPR013328">
    <property type="entry name" value="6PGD_dom2"/>
</dbReference>
<feature type="domain" description="3-hydroxyacyl-CoA dehydrogenase C-terminal" evidence="3">
    <location>
        <begin position="186"/>
        <end position="251"/>
    </location>
</feature>
<dbReference type="InterPro" id="IPR008927">
    <property type="entry name" value="6-PGluconate_DH-like_C_sf"/>
</dbReference>
<evidence type="ECO:0000313" key="5">
    <source>
        <dbReference type="EMBL" id="SLN10918.1"/>
    </source>
</evidence>
<keyword evidence="6" id="KW-1185">Reference proteome</keyword>
<accession>A0A1Y5R802</accession>
<dbReference type="InterPro" id="IPR036291">
    <property type="entry name" value="NAD(P)-bd_dom_sf"/>
</dbReference>
<dbReference type="Pfam" id="PF00725">
    <property type="entry name" value="3HCDH"/>
    <property type="match status" value="1"/>
</dbReference>
<dbReference type="InterPro" id="IPR006176">
    <property type="entry name" value="3-OHacyl-CoA_DH_NAD-bd"/>
</dbReference>
<keyword evidence="2 5" id="KW-0560">Oxidoreductase</keyword>
<evidence type="ECO:0000256" key="1">
    <source>
        <dbReference type="ARBA" id="ARBA00009463"/>
    </source>
</evidence>
<dbReference type="SUPFAM" id="SSF51735">
    <property type="entry name" value="NAD(P)-binding Rossmann-fold domains"/>
    <property type="match status" value="1"/>
</dbReference>
<protein>
    <submittedName>
        <fullName evidence="5">L-carnitine dehydrogenase</fullName>
        <ecNumber evidence="5">1.1.1.108</ecNumber>
    </submittedName>
</protein>
<dbReference type="Pfam" id="PF02737">
    <property type="entry name" value="3HCDH_N"/>
    <property type="match status" value="1"/>
</dbReference>
<dbReference type="AlphaFoldDB" id="A0A1Y5R802"/>
<organism evidence="5 6">
    <name type="scientific">Roseovarius litorisediminis</name>
    <dbReference type="NCBI Taxonomy" id="1312363"/>
    <lineage>
        <taxon>Bacteria</taxon>
        <taxon>Pseudomonadati</taxon>
        <taxon>Pseudomonadota</taxon>
        <taxon>Alphaproteobacteria</taxon>
        <taxon>Rhodobacterales</taxon>
        <taxon>Roseobacteraceae</taxon>
        <taxon>Roseovarius</taxon>
    </lineage>
</organism>
<dbReference type="Proteomes" id="UP000193827">
    <property type="component" value="Unassembled WGS sequence"/>
</dbReference>
<dbReference type="Gene3D" id="3.40.50.720">
    <property type="entry name" value="NAD(P)-binding Rossmann-like Domain"/>
    <property type="match status" value="1"/>
</dbReference>
<dbReference type="PROSITE" id="PS00067">
    <property type="entry name" value="3HCDH"/>
    <property type="match status" value="1"/>
</dbReference>
<sequence length="322" mass="34910">MTKIATIGCGLIGQGWATVFAKAGFDVAMYDASPEAAEHALSAMEGRVADLVAFDLVAACDALAILNRITVAPSLEDALEGVVYVQESGPERIEVKREITERLDALAAADVPIGSSTSGISASRYCKDIAGRHRCLVVHPINPPHLIPAVEIVPTPWTDPDIVSKTTELMGACQRETIVLTKEIDGFVVNRLQGALLEEAFKLVGSGIVSASDLDKAICDGLGLRWSFMGPMQTIHLNAPEGVEQYVERYGAMYRGFGLGHYDDVDWKDIVETGLKAQLETLIPVADIPIKQAERDRKLMALLRHKAQEKTEHRSVPNAPQE</sequence>
<gene>
    <name evidence="5" type="primary">lcdH_1</name>
    <name evidence="5" type="ORF">PEL8287_00207</name>
</gene>
<dbReference type="InterPro" id="IPR006180">
    <property type="entry name" value="3-OHacyl-CoA_DH_CS"/>
</dbReference>
<comment type="similarity">
    <text evidence="1">Belongs to the 3-hydroxyacyl-CoA dehydrogenase family.</text>
</comment>
<dbReference type="GO" id="GO:0050104">
    <property type="term" value="F:L-gulonate 3-dehydrogenase activity"/>
    <property type="evidence" value="ECO:0007669"/>
    <property type="project" value="TreeGrafter"/>
</dbReference>
<evidence type="ECO:0000256" key="2">
    <source>
        <dbReference type="ARBA" id="ARBA00023002"/>
    </source>
</evidence>
<dbReference type="SUPFAM" id="SSF48179">
    <property type="entry name" value="6-phosphogluconate dehydrogenase C-terminal domain-like"/>
    <property type="match status" value="1"/>
</dbReference>
<name>A0A1Y5R802_9RHOB</name>
<dbReference type="GO" id="GO:0047728">
    <property type="term" value="F:carnitine 3-dehydrogenase activity"/>
    <property type="evidence" value="ECO:0007669"/>
    <property type="project" value="UniProtKB-EC"/>
</dbReference>
<dbReference type="PANTHER" id="PTHR48075">
    <property type="entry name" value="3-HYDROXYACYL-COA DEHYDROGENASE FAMILY PROTEIN"/>
    <property type="match status" value="1"/>
</dbReference>
<evidence type="ECO:0000259" key="4">
    <source>
        <dbReference type="Pfam" id="PF02737"/>
    </source>
</evidence>
<dbReference type="RefSeq" id="WP_085890503.1">
    <property type="nucleotide sequence ID" value="NZ_FWFL01000001.1"/>
</dbReference>
<proteinExistence type="inferred from homology"/>
<reference evidence="5 6" key="1">
    <citation type="submission" date="2017-03" db="EMBL/GenBank/DDBJ databases">
        <authorList>
            <person name="Afonso C.L."/>
            <person name="Miller P.J."/>
            <person name="Scott M.A."/>
            <person name="Spackman E."/>
            <person name="Goraichik I."/>
            <person name="Dimitrov K.M."/>
            <person name="Suarez D.L."/>
            <person name="Swayne D.E."/>
        </authorList>
    </citation>
    <scope>NUCLEOTIDE SEQUENCE [LARGE SCALE GENOMIC DNA]</scope>
    <source>
        <strain evidence="5 6">CECT 8287</strain>
    </source>
</reference>
<feature type="domain" description="3-hydroxyacyl-CoA dehydrogenase NAD binding" evidence="4">
    <location>
        <begin position="3"/>
        <end position="183"/>
    </location>
</feature>